<dbReference type="InterPro" id="IPR039539">
    <property type="entry name" value="Ras_GTPase_bind_prot"/>
</dbReference>
<dbReference type="Gene3D" id="3.10.450.50">
    <property type="match status" value="1"/>
</dbReference>
<dbReference type="InterPro" id="IPR000504">
    <property type="entry name" value="RRM_dom"/>
</dbReference>
<dbReference type="InterPro" id="IPR035979">
    <property type="entry name" value="RBD_domain_sf"/>
</dbReference>
<feature type="region of interest" description="Disordered" evidence="4">
    <location>
        <begin position="430"/>
        <end position="493"/>
    </location>
</feature>
<organism evidence="7 8">
    <name type="scientific">Clavelina lepadiformis</name>
    <name type="common">Light-bulb sea squirt</name>
    <name type="synonym">Ascidia lepadiformis</name>
    <dbReference type="NCBI Taxonomy" id="159417"/>
    <lineage>
        <taxon>Eukaryota</taxon>
        <taxon>Metazoa</taxon>
        <taxon>Chordata</taxon>
        <taxon>Tunicata</taxon>
        <taxon>Ascidiacea</taxon>
        <taxon>Aplousobranchia</taxon>
        <taxon>Clavelinidae</taxon>
        <taxon>Clavelina</taxon>
    </lineage>
</organism>
<dbReference type="InterPro" id="IPR018222">
    <property type="entry name" value="Nuclear_transport_factor_2_euk"/>
</dbReference>
<feature type="compositionally biased region" description="Pro residues" evidence="4">
    <location>
        <begin position="217"/>
        <end position="227"/>
    </location>
</feature>
<feature type="compositionally biased region" description="Low complexity" evidence="4">
    <location>
        <begin position="303"/>
        <end position="313"/>
    </location>
</feature>
<evidence type="ECO:0000256" key="4">
    <source>
        <dbReference type="SAM" id="MobiDB-lite"/>
    </source>
</evidence>
<evidence type="ECO:0000256" key="2">
    <source>
        <dbReference type="ARBA" id="ARBA00022884"/>
    </source>
</evidence>
<keyword evidence="8" id="KW-1185">Reference proteome</keyword>
<feature type="compositionally biased region" description="Acidic residues" evidence="4">
    <location>
        <begin position="148"/>
        <end position="159"/>
    </location>
</feature>
<dbReference type="SUPFAM" id="SSF54427">
    <property type="entry name" value="NTF2-like"/>
    <property type="match status" value="1"/>
</dbReference>
<evidence type="ECO:0000259" key="6">
    <source>
        <dbReference type="PROSITE" id="PS50177"/>
    </source>
</evidence>
<protein>
    <submittedName>
        <fullName evidence="7">Uncharacterized protein</fullName>
    </submittedName>
</protein>
<keyword evidence="2 3" id="KW-0694">RNA-binding</keyword>
<dbReference type="SUPFAM" id="SSF54928">
    <property type="entry name" value="RNA-binding domain, RBD"/>
    <property type="match status" value="1"/>
</dbReference>
<evidence type="ECO:0000256" key="1">
    <source>
        <dbReference type="ARBA" id="ARBA00004210"/>
    </source>
</evidence>
<dbReference type="EMBL" id="CAWYQH010000001">
    <property type="protein sequence ID" value="CAK8671057.1"/>
    <property type="molecule type" value="Genomic_DNA"/>
</dbReference>
<dbReference type="CDD" id="cd00780">
    <property type="entry name" value="NTF2"/>
    <property type="match status" value="1"/>
</dbReference>
<dbReference type="InterPro" id="IPR002075">
    <property type="entry name" value="NTF2_dom"/>
</dbReference>
<dbReference type="Pfam" id="PF00076">
    <property type="entry name" value="RRM_1"/>
    <property type="match status" value="1"/>
</dbReference>
<proteinExistence type="predicted"/>
<evidence type="ECO:0000313" key="8">
    <source>
        <dbReference type="Proteomes" id="UP001642483"/>
    </source>
</evidence>
<dbReference type="Pfam" id="PF02136">
    <property type="entry name" value="NTF2"/>
    <property type="match status" value="1"/>
</dbReference>
<feature type="compositionally biased region" description="Basic and acidic residues" evidence="4">
    <location>
        <begin position="472"/>
        <end position="483"/>
    </location>
</feature>
<feature type="compositionally biased region" description="Gly residues" evidence="4">
    <location>
        <begin position="343"/>
        <end position="352"/>
    </location>
</feature>
<evidence type="ECO:0000313" key="7">
    <source>
        <dbReference type="EMBL" id="CAK8671057.1"/>
    </source>
</evidence>
<feature type="compositionally biased region" description="Polar residues" evidence="4">
    <location>
        <begin position="160"/>
        <end position="175"/>
    </location>
</feature>
<dbReference type="PANTHER" id="PTHR10693">
    <property type="entry name" value="RAS GTPASE-ACTIVATING PROTEIN-BINDING PROTEIN"/>
    <property type="match status" value="1"/>
</dbReference>
<dbReference type="PROSITE" id="PS50102">
    <property type="entry name" value="RRM"/>
    <property type="match status" value="1"/>
</dbReference>
<feature type="domain" description="RRM" evidence="5">
    <location>
        <begin position="364"/>
        <end position="440"/>
    </location>
</feature>
<dbReference type="InterPro" id="IPR012677">
    <property type="entry name" value="Nucleotide-bd_a/b_plait_sf"/>
</dbReference>
<dbReference type="PANTHER" id="PTHR10693:SF20">
    <property type="entry name" value="AT27578P"/>
    <property type="match status" value="1"/>
</dbReference>
<feature type="compositionally biased region" description="Basic and acidic residues" evidence="4">
    <location>
        <begin position="326"/>
        <end position="342"/>
    </location>
</feature>
<dbReference type="PROSITE" id="PS50177">
    <property type="entry name" value="NTF2_DOMAIN"/>
    <property type="match status" value="1"/>
</dbReference>
<dbReference type="InterPro" id="IPR032710">
    <property type="entry name" value="NTF2-like_dom_sf"/>
</dbReference>
<accession>A0ABP0EYC4</accession>
<reference evidence="7 8" key="1">
    <citation type="submission" date="2024-02" db="EMBL/GenBank/DDBJ databases">
        <authorList>
            <person name="Daric V."/>
            <person name="Darras S."/>
        </authorList>
    </citation>
    <scope>NUCLEOTIDE SEQUENCE [LARGE SCALE GENOMIC DNA]</scope>
</reference>
<feature type="region of interest" description="Disordered" evidence="4">
    <location>
        <begin position="200"/>
        <end position="358"/>
    </location>
</feature>
<feature type="compositionally biased region" description="Basic and acidic residues" evidence="4">
    <location>
        <begin position="244"/>
        <end position="253"/>
    </location>
</feature>
<comment type="subcellular location">
    <subcellularLocation>
        <location evidence="1">Cytoplasm</location>
        <location evidence="1">Stress granule</location>
    </subcellularLocation>
</comment>
<name>A0ABP0EYC4_CLALP</name>
<feature type="compositionally biased region" description="Basic and acidic residues" evidence="4">
    <location>
        <begin position="433"/>
        <end position="455"/>
    </location>
</feature>
<comment type="caution">
    <text evidence="7">The sequence shown here is derived from an EMBL/GenBank/DDBJ whole genome shotgun (WGS) entry which is preliminary data.</text>
</comment>
<feature type="compositionally biased region" description="Polar residues" evidence="4">
    <location>
        <begin position="277"/>
        <end position="293"/>
    </location>
</feature>
<evidence type="ECO:0000256" key="3">
    <source>
        <dbReference type="PROSITE-ProRule" id="PRU00176"/>
    </source>
</evidence>
<feature type="region of interest" description="Disordered" evidence="4">
    <location>
        <begin position="143"/>
        <end position="186"/>
    </location>
</feature>
<sequence length="493" mass="55554">MVMMNKPSPIQVGREFVRQYYTLLNKAPELLYRFYSMSSSYVHGGRYMNGEPEKPVIGQNEIHQKIDSLNFCDCHTKIRQVDAHSTIGNGVVVQVTGELSNCGQPLRRFMQTFVLAPQGDNPYKFYVHNDIFRYQDEVFNDDVTTERSDDEQDLEEELEASQTVQQAPTGFQENLYNPPPEAESPVLTNGIEQRLEATTLDQRDTPTPPAPENAEPPASPRPSPSPEMEPEHASSPDPESPPEEPPKPPKDPEPVEEQEPADTKSTPKTFSWADLASKNTPAARTSTQQPTVTRTHRPPAEQPPEASEQTEAPRPSRAPRNNQRGHQRDDERAFGDRADGQRRVGGPGGGAGREQTGFRYPDTQQIFVGNLPNDVVDTELREHFTDFGNVLEVKINHSHTNNPSFGFVIFEDPKSVDHVLEVMPTHYKNNHRINIEEKKQRSSRDNNRRGVDMRRGGMAGDNRGGRRGPPAMRRDRQGSREGPRPNYNSGPRR</sequence>
<evidence type="ECO:0000259" key="5">
    <source>
        <dbReference type="PROSITE" id="PS50102"/>
    </source>
</evidence>
<gene>
    <name evidence="7" type="ORF">CVLEPA_LOCUS81</name>
</gene>
<dbReference type="SMART" id="SM00360">
    <property type="entry name" value="RRM"/>
    <property type="match status" value="1"/>
</dbReference>
<dbReference type="Proteomes" id="UP001642483">
    <property type="component" value="Unassembled WGS sequence"/>
</dbReference>
<dbReference type="Gene3D" id="3.30.70.330">
    <property type="match status" value="1"/>
</dbReference>
<feature type="domain" description="NTF2" evidence="6">
    <location>
        <begin position="12"/>
        <end position="134"/>
    </location>
</feature>